<organism evidence="6 7">
    <name type="scientific">Achromobacter kerstersii</name>
    <dbReference type="NCBI Taxonomy" id="1353890"/>
    <lineage>
        <taxon>Bacteria</taxon>
        <taxon>Pseudomonadati</taxon>
        <taxon>Pseudomonadota</taxon>
        <taxon>Betaproteobacteria</taxon>
        <taxon>Burkholderiales</taxon>
        <taxon>Alcaligenaceae</taxon>
        <taxon>Achromobacter</taxon>
    </lineage>
</organism>
<dbReference type="EMBL" id="CADIJQ010000001">
    <property type="protein sequence ID" value="CAB3660411.1"/>
    <property type="molecule type" value="Genomic_DNA"/>
</dbReference>
<evidence type="ECO:0000256" key="3">
    <source>
        <dbReference type="PIRSR" id="PIRSR605511-2"/>
    </source>
</evidence>
<evidence type="ECO:0000256" key="1">
    <source>
        <dbReference type="ARBA" id="ARBA00022801"/>
    </source>
</evidence>
<feature type="signal peptide" evidence="4">
    <location>
        <begin position="1"/>
        <end position="29"/>
    </location>
</feature>
<feature type="domain" description="SMP-30/Gluconolactonase/LRE-like region" evidence="5">
    <location>
        <begin position="79"/>
        <end position="342"/>
    </location>
</feature>
<dbReference type="InterPro" id="IPR005511">
    <property type="entry name" value="SMP-30"/>
</dbReference>
<gene>
    <name evidence="6" type="primary">gnl_1</name>
    <name evidence="6" type="ORF">LMG3441_00526</name>
</gene>
<dbReference type="Pfam" id="PF08450">
    <property type="entry name" value="SGL"/>
    <property type="match status" value="1"/>
</dbReference>
<keyword evidence="4" id="KW-0732">Signal</keyword>
<dbReference type="SUPFAM" id="SSF63829">
    <property type="entry name" value="Calcium-dependent phosphotriesterase"/>
    <property type="match status" value="1"/>
</dbReference>
<feature type="active site" description="Proton donor/acceptor" evidence="2">
    <location>
        <position position="274"/>
    </location>
</feature>
<accession>A0A6S6Z6R3</accession>
<evidence type="ECO:0000256" key="2">
    <source>
        <dbReference type="PIRSR" id="PIRSR605511-1"/>
    </source>
</evidence>
<feature type="binding site" evidence="3">
    <location>
        <position position="79"/>
    </location>
    <ligand>
        <name>a divalent metal cation</name>
        <dbReference type="ChEBI" id="CHEBI:60240"/>
    </ligand>
</feature>
<dbReference type="GO" id="GO:0046872">
    <property type="term" value="F:metal ion binding"/>
    <property type="evidence" value="ECO:0007669"/>
    <property type="project" value="UniProtKB-KW"/>
</dbReference>
<dbReference type="InterPro" id="IPR011042">
    <property type="entry name" value="6-blade_b-propeller_TolB-like"/>
</dbReference>
<evidence type="ECO:0000256" key="4">
    <source>
        <dbReference type="SAM" id="SignalP"/>
    </source>
</evidence>
<dbReference type="EC" id="3.1.1.17" evidence="6"/>
<dbReference type="InterPro" id="IPR051262">
    <property type="entry name" value="SMP-30/CGR1_Lactonase"/>
</dbReference>
<evidence type="ECO:0000313" key="7">
    <source>
        <dbReference type="Proteomes" id="UP000494269"/>
    </source>
</evidence>
<dbReference type="AlphaFoldDB" id="A0A6S6Z6R3"/>
<dbReference type="Gene3D" id="2.120.10.30">
    <property type="entry name" value="TolB, C-terminal domain"/>
    <property type="match status" value="1"/>
</dbReference>
<dbReference type="GO" id="GO:0004341">
    <property type="term" value="F:gluconolactonase activity"/>
    <property type="evidence" value="ECO:0007669"/>
    <property type="project" value="UniProtKB-EC"/>
</dbReference>
<keyword evidence="1 6" id="KW-0378">Hydrolase</keyword>
<sequence length="355" mass="38911">MEHAPLAQPGRRRLLGAALALGPVALAQAQPAGPGPSFNFTPQQRYPDPSIRILDPEFSKYRIYSSSVEQLASGFRWLEGPVWVGDGRYLLVSDIPNDRILRWDETTGAVSVFRHPANFSNGLARDRQGRLLACEHLTRRVTRTEYDGSITVLADRYDGKRFNSPNDIICQRNGAIWFTDPPFGIGGHWEGDKATPELPHGVYRIAPSDGRVTRVLEDLAGPNGLCFSPDEKILYVVESRHQPNRVIWAYDVGADGALSGKRVHVDAQGPGAIDGIKCDEDGNLWCGWGSNGAPNARPDELDGVMVFNPAGKPIGHIRLPERCANLCFGGAKLNRLFMASSHSLYALYVETRGAA</sequence>
<dbReference type="PANTHER" id="PTHR47572:SF4">
    <property type="entry name" value="LACTONASE DRP35"/>
    <property type="match status" value="1"/>
</dbReference>
<reference evidence="6 7" key="1">
    <citation type="submission" date="2020-04" db="EMBL/GenBank/DDBJ databases">
        <authorList>
            <person name="De Canck E."/>
        </authorList>
    </citation>
    <scope>NUCLEOTIDE SEQUENCE [LARGE SCALE GENOMIC DNA]</scope>
    <source>
        <strain evidence="6 7">LMG 3441</strain>
    </source>
</reference>
<keyword evidence="3" id="KW-0479">Metal-binding</keyword>
<feature type="binding site" evidence="3">
    <location>
        <position position="166"/>
    </location>
    <ligand>
        <name>substrate</name>
    </ligand>
</feature>
<proteinExistence type="predicted"/>
<evidence type="ECO:0000313" key="6">
    <source>
        <dbReference type="EMBL" id="CAB3660411.1"/>
    </source>
</evidence>
<keyword evidence="7" id="KW-1185">Reference proteome</keyword>
<dbReference type="InterPro" id="IPR013658">
    <property type="entry name" value="SGL"/>
</dbReference>
<comment type="cofactor">
    <cofactor evidence="3">
        <name>Zn(2+)</name>
        <dbReference type="ChEBI" id="CHEBI:29105"/>
    </cofactor>
    <text evidence="3">Binds 1 divalent metal cation per subunit.</text>
</comment>
<feature type="chain" id="PRO_5029008193" evidence="4">
    <location>
        <begin position="30"/>
        <end position="355"/>
    </location>
</feature>
<dbReference type="PANTHER" id="PTHR47572">
    <property type="entry name" value="LIPOPROTEIN-RELATED"/>
    <property type="match status" value="1"/>
</dbReference>
<feature type="binding site" evidence="3">
    <location>
        <position position="223"/>
    </location>
    <ligand>
        <name>a divalent metal cation</name>
        <dbReference type="ChEBI" id="CHEBI:60240"/>
    </ligand>
</feature>
<protein>
    <submittedName>
        <fullName evidence="6">Gluconolactonase</fullName>
        <ecNumber evidence="6">3.1.1.17</ecNumber>
    </submittedName>
</protein>
<dbReference type="PRINTS" id="PR01790">
    <property type="entry name" value="SMP30FAMILY"/>
</dbReference>
<dbReference type="Proteomes" id="UP000494269">
    <property type="component" value="Unassembled WGS sequence"/>
</dbReference>
<dbReference type="RefSeq" id="WP_175168682.1">
    <property type="nucleotide sequence ID" value="NZ_CADIJQ010000001.1"/>
</dbReference>
<name>A0A6S6Z6R3_9BURK</name>
<keyword evidence="3" id="KW-0862">Zinc</keyword>
<evidence type="ECO:0000259" key="5">
    <source>
        <dbReference type="Pfam" id="PF08450"/>
    </source>
</evidence>
<feature type="binding site" evidence="3">
    <location>
        <position position="274"/>
    </location>
    <ligand>
        <name>a divalent metal cation</name>
        <dbReference type="ChEBI" id="CHEBI:60240"/>
    </ligand>
</feature>